<feature type="domain" description="AAA+ ATPase" evidence="1">
    <location>
        <begin position="33"/>
        <end position="257"/>
    </location>
</feature>
<dbReference type="RefSeq" id="WP_387960765.1">
    <property type="nucleotide sequence ID" value="NZ_JBHSGP010000005.1"/>
</dbReference>
<keyword evidence="2" id="KW-0540">Nuclease</keyword>
<accession>A0ABV9N118</accession>
<sequence length="451" mass="51515">MEEEIPEHKYLFDQKPNTVISDNGKKLIERIKTSECSVLVGRNNCGKSYLLKTITQDLGVNASYLGPARYNNFHVLGFYTPNKNKKQEKYNQFNQQFQQQNQNIDNSPISLQQSIAEFTDDKRKVLFEIIKLLLGTEIEILQTVEGNTMSQKYLSTNQHNISFTSSGFRLIATILTCLLDDDHDIFLIDEPELGISPEAQGILADFLFNKTERNKYFPHIKTLIFATHSTIFLDHNKIQNNYTISKDGDVIDISQVSTFSDFNRIHFFLLGNRFETLYLPSVILLCEGISDQQFIARILELEYPDVQFSVINSNSDSRMKDIVNVAGSILGDIQRSPYRERIIPILDKVHGGDVVNKIETLGISKDNIIVWENNGIEYCYPQSILNEIFGEGCKILIQGDNITANGISYKKAILAEMVTNKLKSGLQYSKEFNSKFFELINKITGLKRRNN</sequence>
<dbReference type="Gene3D" id="3.40.50.300">
    <property type="entry name" value="P-loop containing nucleotide triphosphate hydrolases"/>
    <property type="match status" value="1"/>
</dbReference>
<protein>
    <submittedName>
        <fullName evidence="2">ATP-dependent endonuclease</fullName>
    </submittedName>
</protein>
<keyword evidence="2" id="KW-0255">Endonuclease</keyword>
<dbReference type="Proteomes" id="UP001595953">
    <property type="component" value="Unassembled WGS sequence"/>
</dbReference>
<organism evidence="2 3">
    <name type="scientific">Geojedonia litorea</name>
    <dbReference type="NCBI Taxonomy" id="1268269"/>
    <lineage>
        <taxon>Bacteria</taxon>
        <taxon>Pseudomonadati</taxon>
        <taxon>Bacteroidota</taxon>
        <taxon>Flavobacteriia</taxon>
        <taxon>Flavobacteriales</taxon>
        <taxon>Flavobacteriaceae</taxon>
        <taxon>Geojedonia</taxon>
    </lineage>
</organism>
<evidence type="ECO:0000259" key="1">
    <source>
        <dbReference type="SMART" id="SM00382"/>
    </source>
</evidence>
<dbReference type="InterPro" id="IPR027417">
    <property type="entry name" value="P-loop_NTPase"/>
</dbReference>
<reference evidence="3" key="1">
    <citation type="journal article" date="2019" name="Int. J. Syst. Evol. Microbiol.">
        <title>The Global Catalogue of Microorganisms (GCM) 10K type strain sequencing project: providing services to taxonomists for standard genome sequencing and annotation.</title>
        <authorList>
            <consortium name="The Broad Institute Genomics Platform"/>
            <consortium name="The Broad Institute Genome Sequencing Center for Infectious Disease"/>
            <person name="Wu L."/>
            <person name="Ma J."/>
        </authorList>
    </citation>
    <scope>NUCLEOTIDE SEQUENCE [LARGE SCALE GENOMIC DNA]</scope>
    <source>
        <strain evidence="3">CCUG 63682</strain>
    </source>
</reference>
<evidence type="ECO:0000313" key="3">
    <source>
        <dbReference type="Proteomes" id="UP001595953"/>
    </source>
</evidence>
<dbReference type="InterPro" id="IPR003593">
    <property type="entry name" value="AAA+_ATPase"/>
</dbReference>
<dbReference type="SMART" id="SM00382">
    <property type="entry name" value="AAA"/>
    <property type="match status" value="1"/>
</dbReference>
<dbReference type="PANTHER" id="PTHR43581:SF2">
    <property type="entry name" value="EXCINUCLEASE ATPASE SUBUNIT"/>
    <property type="match status" value="1"/>
</dbReference>
<name>A0ABV9N118_9FLAO</name>
<comment type="caution">
    <text evidence="2">The sequence shown here is derived from an EMBL/GenBank/DDBJ whole genome shotgun (WGS) entry which is preliminary data.</text>
</comment>
<dbReference type="InterPro" id="IPR003959">
    <property type="entry name" value="ATPase_AAA_core"/>
</dbReference>
<keyword evidence="2" id="KW-0378">Hydrolase</keyword>
<dbReference type="Pfam" id="PF13304">
    <property type="entry name" value="AAA_21"/>
    <property type="match status" value="1"/>
</dbReference>
<gene>
    <name evidence="2" type="ORF">ACFO5O_02845</name>
</gene>
<proteinExistence type="predicted"/>
<dbReference type="SUPFAM" id="SSF52540">
    <property type="entry name" value="P-loop containing nucleoside triphosphate hydrolases"/>
    <property type="match status" value="1"/>
</dbReference>
<dbReference type="EMBL" id="JBHSGP010000005">
    <property type="protein sequence ID" value="MFC4721245.1"/>
    <property type="molecule type" value="Genomic_DNA"/>
</dbReference>
<dbReference type="PANTHER" id="PTHR43581">
    <property type="entry name" value="ATP/GTP PHOSPHATASE"/>
    <property type="match status" value="1"/>
</dbReference>
<dbReference type="GO" id="GO:0004519">
    <property type="term" value="F:endonuclease activity"/>
    <property type="evidence" value="ECO:0007669"/>
    <property type="project" value="UniProtKB-KW"/>
</dbReference>
<dbReference type="InterPro" id="IPR051396">
    <property type="entry name" value="Bact_Antivir_Def_Nuclease"/>
</dbReference>
<keyword evidence="3" id="KW-1185">Reference proteome</keyword>
<evidence type="ECO:0000313" key="2">
    <source>
        <dbReference type="EMBL" id="MFC4721245.1"/>
    </source>
</evidence>